<evidence type="ECO:0000313" key="11">
    <source>
        <dbReference type="EMBL" id="WFD27766.1"/>
    </source>
</evidence>
<evidence type="ECO:0000256" key="9">
    <source>
        <dbReference type="RuleBase" id="RU361193"/>
    </source>
</evidence>
<protein>
    <recommendedName>
        <fullName evidence="9">alpha-1,2-Mannosidase</fullName>
        <ecNumber evidence="9">3.2.1.-</ecNumber>
    </recommendedName>
</protein>
<feature type="active site" evidence="6">
    <location>
        <position position="878"/>
    </location>
</feature>
<dbReference type="Pfam" id="PF00702">
    <property type="entry name" value="Hydrolase"/>
    <property type="match status" value="1"/>
</dbReference>
<sequence length="1041" mass="118021">MVGPRPLLAQPWHACVGLESLTPTFRDASDAQAIVWLDIDNTLYSHMETRIADRMVERIRAYFISLGMSEREADELHMHYYKEYGLALRGLVRHHTIDPMDYDRHCDASLPLESLLRPDDEVIDLLRRFDRRKTRVYALTNAYKVHALRVLRLLQLDPFFDGIVYCDYENPDFTCKPYDEFYLAAEAAVHAPDHAQHYFVDDSLTNIEAAQRLGWQHCVYFDETSTAPNSIAHLRELQVGTRSASTTLSRTTTAMLSASPLGAVPLSWPQRTYAQLERRAYRRPWLFMLLYSLALLIVVRVVLLLLFRSPHLPSNERLRMLDEHEAPEGIELEFDPASNVTFTDATFPAVVNIAAAWPTATPGPNPHRGEWDDAVLARLQNPPPLVPPPTPAPLPSDWKDVLAPYTHAPWSQALHGSRTTPEEALHPESQPVEPDWRALPWGAWRPPLANWSAPRTPLPRVQYPFADASTYSGERANPTRDAVLQERQQLVKNAFVHAWQGYKTYAWGADEVRPISQVPSNHFNGWGATIIDALDTLLVMGLHDEYALAREHVHDVDFLVVTGERSAYGAADGRVPVFETAIRYLGGLLSAYDLTGDELMRERAEELAQLLLPAFDTPTGLPVGRMRLRDVHERPPTRGRGRGESLILSEAASMLLEYTRLWQVTGNRTYWDRVQRVTDVLQGPVANRSELGTLIPTRLYMDPIMLTGKYTLGAQADSYYEYLIKEHQLLGGHLMQYAHMYDDAMNSAMVHLLHDVNVVPNAPNLLLAAEVHAHQPYLAKLEHLGCFAGAMIALGARLRPARIHDANVARRLTETCYWAYNSSATGLGPEMINFFRPTDTDRFRIVTDADGTRRRGSASGFPLVGVRQIYAEYRNRPETIESVLYMWRTTGDPVWQERGWQMFVSWMTHGLAKAGVAALQNVNHVPSTQMDSMESYTLAETFKYYYLLFSPPDLVSLDDFVFTTEAHPLLLPQNGRWRAAGDVPPSFPRYTAPLRTFDRPRGDMTHQQKTLLYDKLRAKPVVESWMASLWPLLQSHSTATP</sequence>
<keyword evidence="7" id="KW-0479">Metal-binding</keyword>
<feature type="active site" description="Proton donor" evidence="6">
    <location>
        <position position="830"/>
    </location>
</feature>
<comment type="pathway">
    <text evidence="2">Protein modification; protein glycosylation.</text>
</comment>
<dbReference type="InterPro" id="IPR036026">
    <property type="entry name" value="Seven-hairpin_glycosidases"/>
</dbReference>
<keyword evidence="12" id="KW-1185">Reference proteome</keyword>
<dbReference type="GO" id="GO:0005783">
    <property type="term" value="C:endoplasmic reticulum"/>
    <property type="evidence" value="ECO:0007669"/>
    <property type="project" value="TreeGrafter"/>
</dbReference>
<keyword evidence="4 9" id="KW-0378">Hydrolase</keyword>
<comment type="cofactor">
    <cofactor evidence="1 7">
        <name>Ca(2+)</name>
        <dbReference type="ChEBI" id="CHEBI:29108"/>
    </cofactor>
</comment>
<dbReference type="InterPro" id="IPR012341">
    <property type="entry name" value="6hp_glycosidase-like_sf"/>
</dbReference>
<dbReference type="AlphaFoldDB" id="A0AAF0ES30"/>
<dbReference type="Proteomes" id="UP001213623">
    <property type="component" value="Chromosome 4"/>
</dbReference>
<feature type="transmembrane region" description="Helical" evidence="10">
    <location>
        <begin position="285"/>
        <end position="307"/>
    </location>
</feature>
<evidence type="ECO:0000256" key="7">
    <source>
        <dbReference type="PIRSR" id="PIRSR601382-2"/>
    </source>
</evidence>
<dbReference type="SUPFAM" id="SSF48225">
    <property type="entry name" value="Seven-hairpin glycosidases"/>
    <property type="match status" value="1"/>
</dbReference>
<dbReference type="EMBL" id="CP119895">
    <property type="protein sequence ID" value="WFD27766.1"/>
    <property type="molecule type" value="Genomic_DNA"/>
</dbReference>
<feature type="active site" evidence="6">
    <location>
        <position position="717"/>
    </location>
</feature>
<accession>A0AAF0ES30</accession>
<dbReference type="InterPro" id="IPR010237">
    <property type="entry name" value="Pyr-5-nucltdase"/>
</dbReference>
<dbReference type="Pfam" id="PF01532">
    <property type="entry name" value="Glyco_hydro_47"/>
    <property type="match status" value="1"/>
</dbReference>
<dbReference type="InterPro" id="IPR050749">
    <property type="entry name" value="Glycosyl_Hydrolase_47"/>
</dbReference>
<name>A0AAF0ES30_9BASI</name>
<evidence type="ECO:0000256" key="6">
    <source>
        <dbReference type="PIRSR" id="PIRSR601382-1"/>
    </source>
</evidence>
<evidence type="ECO:0000256" key="10">
    <source>
        <dbReference type="SAM" id="Phobius"/>
    </source>
</evidence>
<proteinExistence type="inferred from homology"/>
<dbReference type="SUPFAM" id="SSF56784">
    <property type="entry name" value="HAD-like"/>
    <property type="match status" value="1"/>
</dbReference>
<evidence type="ECO:0000256" key="2">
    <source>
        <dbReference type="ARBA" id="ARBA00004922"/>
    </source>
</evidence>
<reference evidence="11" key="1">
    <citation type="submission" date="2023-03" db="EMBL/GenBank/DDBJ databases">
        <title>Mating type loci evolution in Malassezia.</title>
        <authorList>
            <person name="Coelho M.A."/>
        </authorList>
    </citation>
    <scope>NUCLEOTIDE SEQUENCE</scope>
    <source>
        <strain evidence="11">CBS 9557</strain>
    </source>
</reference>
<keyword evidence="10" id="KW-0472">Membrane</keyword>
<dbReference type="SFLD" id="SFLDG01129">
    <property type="entry name" value="C1.5:_HAD__Beta-PGM__Phosphata"/>
    <property type="match status" value="1"/>
</dbReference>
<dbReference type="InterPro" id="IPR006439">
    <property type="entry name" value="HAD-SF_hydro_IA"/>
</dbReference>
<comment type="similarity">
    <text evidence="3 9">Belongs to the glycosyl hydrolase 47 family.</text>
</comment>
<dbReference type="GO" id="GO:0004571">
    <property type="term" value="F:mannosyl-oligosaccharide 1,2-alpha-mannosidase activity"/>
    <property type="evidence" value="ECO:0007669"/>
    <property type="project" value="InterPro"/>
</dbReference>
<keyword evidence="10" id="KW-1133">Transmembrane helix</keyword>
<evidence type="ECO:0000313" key="12">
    <source>
        <dbReference type="Proteomes" id="UP001213623"/>
    </source>
</evidence>
<evidence type="ECO:0000256" key="4">
    <source>
        <dbReference type="ARBA" id="ARBA00022801"/>
    </source>
</evidence>
<dbReference type="PRINTS" id="PR00747">
    <property type="entry name" value="GLYHDRLASE47"/>
</dbReference>
<dbReference type="NCBIfam" id="TIGR01509">
    <property type="entry name" value="HAD-SF-IA-v3"/>
    <property type="match status" value="1"/>
</dbReference>
<keyword evidence="10" id="KW-0812">Transmembrane</keyword>
<dbReference type="PANTHER" id="PTHR11742:SF103">
    <property type="entry name" value="ENDOPLASMIC RETICULUM MANNOSIDASE MNL2-RELATED"/>
    <property type="match status" value="1"/>
</dbReference>
<dbReference type="InterPro" id="IPR001382">
    <property type="entry name" value="Glyco_hydro_47"/>
</dbReference>
<dbReference type="Gene3D" id="3.40.50.1000">
    <property type="entry name" value="HAD superfamily/HAD-like"/>
    <property type="match status" value="1"/>
</dbReference>
<dbReference type="InterPro" id="IPR036412">
    <property type="entry name" value="HAD-like_sf"/>
</dbReference>
<feature type="disulfide bond" evidence="8">
    <location>
        <begin position="786"/>
        <end position="816"/>
    </location>
</feature>
<dbReference type="NCBIfam" id="TIGR01993">
    <property type="entry name" value="Pyr-5-nucltdase"/>
    <property type="match status" value="1"/>
</dbReference>
<dbReference type="GO" id="GO:0005509">
    <property type="term" value="F:calcium ion binding"/>
    <property type="evidence" value="ECO:0007669"/>
    <property type="project" value="InterPro"/>
</dbReference>
<dbReference type="SFLD" id="SFLDG01132">
    <property type="entry name" value="C1.5.3:_5'-Nucleotidase_Like"/>
    <property type="match status" value="1"/>
</dbReference>
<dbReference type="GO" id="GO:0036503">
    <property type="term" value="P:ERAD pathway"/>
    <property type="evidence" value="ECO:0007669"/>
    <property type="project" value="UniProtKB-ARBA"/>
</dbReference>
<keyword evidence="9 11" id="KW-0326">Glycosidase</keyword>
<dbReference type="EC" id="3.2.1.-" evidence="9"/>
<keyword evidence="5 8" id="KW-1015">Disulfide bond</keyword>
<dbReference type="PANTHER" id="PTHR11742">
    <property type="entry name" value="MANNOSYL-OLIGOSACCHARIDE ALPHA-1,2-MANNOSIDASE-RELATED"/>
    <property type="match status" value="1"/>
</dbReference>
<evidence type="ECO:0000256" key="8">
    <source>
        <dbReference type="PIRSR" id="PIRSR601382-3"/>
    </source>
</evidence>
<evidence type="ECO:0000256" key="5">
    <source>
        <dbReference type="ARBA" id="ARBA00023157"/>
    </source>
</evidence>
<dbReference type="GO" id="GO:0016791">
    <property type="term" value="F:phosphatase activity"/>
    <property type="evidence" value="ECO:0007669"/>
    <property type="project" value="UniProtKB-ARBA"/>
</dbReference>
<keyword evidence="7" id="KW-0106">Calcium</keyword>
<feature type="binding site" evidence="7">
    <location>
        <position position="964"/>
    </location>
    <ligand>
        <name>Ca(2+)</name>
        <dbReference type="ChEBI" id="CHEBI:29108"/>
    </ligand>
</feature>
<dbReference type="GO" id="GO:0005975">
    <property type="term" value="P:carbohydrate metabolic process"/>
    <property type="evidence" value="ECO:0007669"/>
    <property type="project" value="InterPro"/>
</dbReference>
<evidence type="ECO:0000256" key="1">
    <source>
        <dbReference type="ARBA" id="ARBA00001913"/>
    </source>
</evidence>
<evidence type="ECO:0000256" key="3">
    <source>
        <dbReference type="ARBA" id="ARBA00007658"/>
    </source>
</evidence>
<dbReference type="Gene3D" id="1.10.150.450">
    <property type="match status" value="1"/>
</dbReference>
<gene>
    <name evidence="11" type="ORF">MNAN1_002771</name>
</gene>
<dbReference type="SFLD" id="SFLDS00003">
    <property type="entry name" value="Haloacid_Dehalogenase"/>
    <property type="match status" value="1"/>
</dbReference>
<dbReference type="Gene3D" id="1.50.10.10">
    <property type="match status" value="1"/>
</dbReference>
<dbReference type="InterPro" id="IPR023214">
    <property type="entry name" value="HAD_sf"/>
</dbReference>
<organism evidence="11 12">
    <name type="scientific">Malassezia nana</name>
    <dbReference type="NCBI Taxonomy" id="180528"/>
    <lineage>
        <taxon>Eukaryota</taxon>
        <taxon>Fungi</taxon>
        <taxon>Dikarya</taxon>
        <taxon>Basidiomycota</taxon>
        <taxon>Ustilaginomycotina</taxon>
        <taxon>Malasseziomycetes</taxon>
        <taxon>Malasseziales</taxon>
        <taxon>Malasseziaceae</taxon>
        <taxon>Malassezia</taxon>
    </lineage>
</organism>
<dbReference type="GO" id="GO:0016020">
    <property type="term" value="C:membrane"/>
    <property type="evidence" value="ECO:0007669"/>
    <property type="project" value="InterPro"/>
</dbReference>
<feature type="active site" description="Proton donor" evidence="6">
    <location>
        <position position="579"/>
    </location>
</feature>